<evidence type="ECO:0000256" key="9">
    <source>
        <dbReference type="ARBA" id="ARBA00023128"/>
    </source>
</evidence>
<dbReference type="Gene3D" id="4.10.81.10">
    <property type="entry name" value="Cytochrome c oxidase, subunit 8"/>
    <property type="match status" value="1"/>
</dbReference>
<evidence type="ECO:0000256" key="7">
    <source>
        <dbReference type="ARBA" id="ARBA00022946"/>
    </source>
</evidence>
<keyword evidence="6" id="KW-0832">Ubl conjugation</keyword>
<evidence type="ECO:0000256" key="3">
    <source>
        <dbReference type="ARBA" id="ARBA00010117"/>
    </source>
</evidence>
<dbReference type="InterPro" id="IPR036548">
    <property type="entry name" value="Cyt_c_oxidase_su8_sf"/>
</dbReference>
<keyword evidence="4" id="KW-0812">Transmembrane</keyword>
<comment type="similarity">
    <text evidence="3 11">Belongs to the cytochrome c oxidase VIII family.</text>
</comment>
<evidence type="ECO:0000256" key="11">
    <source>
        <dbReference type="RuleBase" id="RU368101"/>
    </source>
</evidence>
<dbReference type="Ensembl" id="ENSAMET00000037638.1">
    <property type="protein sequence ID" value="ENSAMEP00000030686.1"/>
    <property type="gene ID" value="ENSAMEG00000029723.1"/>
</dbReference>
<comment type="subunit">
    <text evidence="11">Component of the cytochrome c oxidase (complex IV, CIV), a multisubunit enzyme composed of 14 subunits. The complex is composed of a catalytic core of 3 subunits MT-CO1, MT-CO2 and MT-CO3, encoded in the mitochondrial DNA, and 11 supernumerary subunits COX4I, COX5A, COX5B, COX6A, COX6B, COX6C, COX7A, COX7B, COX7C, COX8 and NDUFA4, which are encoded in the nuclear genome. The complex exists as a monomer or a dimer and forms supercomplexes (SCs) in the inner mitochondrial membrane with NADH-ubiquinone oxidoreductase (complex I, CI) and ubiquinol-cytochrome c oxidoreductase (cytochrome b-c1 complex, complex III, CIII), resulting in different assemblies (supercomplex SCI(1)III(2)IV(1) and megacomplex MCI(2)III(2)IV(2)).</text>
</comment>
<dbReference type="UniPathway" id="UPA00705"/>
<dbReference type="GO" id="GO:0045277">
    <property type="term" value="C:respiratory chain complex IV"/>
    <property type="evidence" value="ECO:0007669"/>
    <property type="project" value="UniProtKB-UniRule"/>
</dbReference>
<comment type="pathway">
    <text evidence="2 11">Energy metabolism; oxidative phosphorylation.</text>
</comment>
<dbReference type="Proteomes" id="UP000008912">
    <property type="component" value="Unassembled WGS sequence"/>
</dbReference>
<dbReference type="SUPFAM" id="SSF81431">
    <property type="entry name" value="Mitochondrial cytochrome c oxidase subunit VIIIb (aka IX)"/>
    <property type="match status" value="1"/>
</dbReference>
<proteinExistence type="inferred from homology"/>
<keyword evidence="8" id="KW-1133">Transmembrane helix</keyword>
<dbReference type="GeneTree" id="ENSGT01150000288294"/>
<evidence type="ECO:0000256" key="5">
    <source>
        <dbReference type="ARBA" id="ARBA00022792"/>
    </source>
</evidence>
<dbReference type="PANTHER" id="PTHR16717">
    <property type="entry name" value="CYTOCHROME C OXIDASE POLYPEPTIDE VIII"/>
    <property type="match status" value="1"/>
</dbReference>
<dbReference type="AlphaFoldDB" id="A0A7N5JUU3"/>
<reference evidence="12" key="2">
    <citation type="submission" date="2025-08" db="UniProtKB">
        <authorList>
            <consortium name="Ensembl"/>
        </authorList>
    </citation>
    <scope>IDENTIFICATION</scope>
</reference>
<keyword evidence="7 11" id="KW-0809">Transit peptide</keyword>
<evidence type="ECO:0000313" key="13">
    <source>
        <dbReference type="Proteomes" id="UP000008912"/>
    </source>
</evidence>
<dbReference type="Pfam" id="PF02285">
    <property type="entry name" value="COX8"/>
    <property type="match status" value="1"/>
</dbReference>
<evidence type="ECO:0000256" key="1">
    <source>
        <dbReference type="ARBA" id="ARBA00004434"/>
    </source>
</evidence>
<dbReference type="PANTHER" id="PTHR16717:SF1">
    <property type="entry name" value="CYTOCHROME C OXIDASE SUBUNIT 8A, MITOCHONDRIAL"/>
    <property type="match status" value="1"/>
</dbReference>
<evidence type="ECO:0000256" key="10">
    <source>
        <dbReference type="ARBA" id="ARBA00023136"/>
    </source>
</evidence>
<evidence type="ECO:0000256" key="8">
    <source>
        <dbReference type="ARBA" id="ARBA00022989"/>
    </source>
</evidence>
<evidence type="ECO:0000313" key="12">
    <source>
        <dbReference type="Ensembl" id="ENSAMEP00000030686.1"/>
    </source>
</evidence>
<dbReference type="GO" id="GO:0005743">
    <property type="term" value="C:mitochondrial inner membrane"/>
    <property type="evidence" value="ECO:0007669"/>
    <property type="project" value="UniProtKB-SubCell"/>
</dbReference>
<sequence>MLGGARSRLTDSVCRFQSAGPRLFTLRLLVQLPRSISSPGRRSSGTLDVATGLTSCFLHFLLPPGWVLSHLESYKMRE</sequence>
<keyword evidence="13" id="KW-1185">Reference proteome</keyword>
<dbReference type="InterPro" id="IPR003205">
    <property type="entry name" value="Cyt_c_oxidase_su8"/>
</dbReference>
<comment type="subcellular location">
    <subcellularLocation>
        <location evidence="1 11">Mitochondrion inner membrane</location>
        <topology evidence="1 11">Single-pass membrane protein</topology>
    </subcellularLocation>
</comment>
<evidence type="ECO:0000256" key="2">
    <source>
        <dbReference type="ARBA" id="ARBA00004673"/>
    </source>
</evidence>
<reference evidence="12 13" key="1">
    <citation type="journal article" date="2010" name="Nature">
        <title>The sequence and de novo assembly of the giant panda genome.</title>
        <authorList>
            <person name="Li R."/>
            <person name="Fan W."/>
            <person name="Tian G."/>
            <person name="Zhu H."/>
            <person name="He L."/>
            <person name="Cai J."/>
            <person name="Huang Q."/>
            <person name="Cai Q."/>
            <person name="Li B."/>
            <person name="Bai Y."/>
            <person name="Zhang Z."/>
            <person name="Zhang Y."/>
            <person name="Wang W."/>
            <person name="Li J."/>
            <person name="Wei F."/>
            <person name="Li H."/>
            <person name="Jian M."/>
            <person name="Li J."/>
            <person name="Zhang Z."/>
            <person name="Nielsen R."/>
            <person name="Li D."/>
            <person name="Gu W."/>
            <person name="Yang Z."/>
            <person name="Xuan Z."/>
            <person name="Ryder O.A."/>
            <person name="Leung F.C."/>
            <person name="Zhou Y."/>
            <person name="Cao J."/>
            <person name="Sun X."/>
            <person name="Fu Y."/>
            <person name="Fang X."/>
            <person name="Guo X."/>
            <person name="Wang B."/>
            <person name="Hou R."/>
            <person name="Shen F."/>
            <person name="Mu B."/>
            <person name="Ni P."/>
            <person name="Lin R."/>
            <person name="Qian W."/>
            <person name="Wang G."/>
            <person name="Yu C."/>
            <person name="Nie W."/>
            <person name="Wang J."/>
            <person name="Wu Z."/>
            <person name="Liang H."/>
            <person name="Min J."/>
            <person name="Wu Q."/>
            <person name="Cheng S."/>
            <person name="Ruan J."/>
            <person name="Wang M."/>
            <person name="Shi Z."/>
            <person name="Wen M."/>
            <person name="Liu B."/>
            <person name="Ren X."/>
            <person name="Zheng H."/>
            <person name="Dong D."/>
            <person name="Cook K."/>
            <person name="Shan G."/>
            <person name="Zhang H."/>
            <person name="Kosiol C."/>
            <person name="Xie X."/>
            <person name="Lu Z."/>
            <person name="Zheng H."/>
            <person name="Li Y."/>
            <person name="Steiner C.C."/>
            <person name="Lam T.T."/>
            <person name="Lin S."/>
            <person name="Zhang Q."/>
            <person name="Li G."/>
            <person name="Tian J."/>
            <person name="Gong T."/>
            <person name="Liu H."/>
            <person name="Zhang D."/>
            <person name="Fang L."/>
            <person name="Ye C."/>
            <person name="Zhang J."/>
            <person name="Hu W."/>
            <person name="Xu A."/>
            <person name="Ren Y."/>
            <person name="Zhang G."/>
            <person name="Bruford M.W."/>
            <person name="Li Q."/>
            <person name="Ma L."/>
            <person name="Guo Y."/>
            <person name="An N."/>
            <person name="Hu Y."/>
            <person name="Zheng Y."/>
            <person name="Shi Y."/>
            <person name="Li Z."/>
            <person name="Liu Q."/>
            <person name="Chen Y."/>
            <person name="Zhao J."/>
            <person name="Qu N."/>
            <person name="Zhao S."/>
            <person name="Tian F."/>
            <person name="Wang X."/>
            <person name="Wang H."/>
            <person name="Xu L."/>
            <person name="Liu X."/>
            <person name="Vinar T."/>
            <person name="Wang Y."/>
            <person name="Lam T.W."/>
            <person name="Yiu S.M."/>
            <person name="Liu S."/>
            <person name="Zhang H."/>
            <person name="Li D."/>
            <person name="Huang Y."/>
            <person name="Wang X."/>
            <person name="Yang G."/>
            <person name="Jiang Z."/>
            <person name="Wang J."/>
            <person name="Qin N."/>
            <person name="Li L."/>
            <person name="Li J."/>
            <person name="Bolund L."/>
            <person name="Kristiansen K."/>
            <person name="Wong G.K."/>
            <person name="Olson M."/>
            <person name="Zhang X."/>
            <person name="Li S."/>
            <person name="Yang H."/>
            <person name="Wang J."/>
            <person name="Wang J."/>
        </authorList>
    </citation>
    <scope>NUCLEOTIDE SEQUENCE [LARGE SCALE GENOMIC DNA]</scope>
</reference>
<reference evidence="12" key="3">
    <citation type="submission" date="2025-09" db="UniProtKB">
        <authorList>
            <consortium name="Ensembl"/>
        </authorList>
    </citation>
    <scope>IDENTIFICATION</scope>
</reference>
<keyword evidence="5 11" id="KW-0999">Mitochondrion inner membrane</keyword>
<dbReference type="GO" id="GO:0006123">
    <property type="term" value="P:mitochondrial electron transport, cytochrome c to oxygen"/>
    <property type="evidence" value="ECO:0007669"/>
    <property type="project" value="UniProtKB-UniRule"/>
</dbReference>
<name>A0A7N5JUU3_AILME</name>
<protein>
    <recommendedName>
        <fullName evidence="11">Cytochrome c oxidase subunit 8</fullName>
    </recommendedName>
    <alternativeName>
        <fullName evidence="11">Cytochrome c oxidase polypeptide VIII</fullName>
    </alternativeName>
</protein>
<keyword evidence="10" id="KW-0472">Membrane</keyword>
<evidence type="ECO:0000256" key="6">
    <source>
        <dbReference type="ARBA" id="ARBA00022843"/>
    </source>
</evidence>
<keyword evidence="9 11" id="KW-0496">Mitochondrion</keyword>
<evidence type="ECO:0000256" key="4">
    <source>
        <dbReference type="ARBA" id="ARBA00022692"/>
    </source>
</evidence>
<organism evidence="12 13">
    <name type="scientific">Ailuropoda melanoleuca</name>
    <name type="common">Giant panda</name>
    <dbReference type="NCBI Taxonomy" id="9646"/>
    <lineage>
        <taxon>Eukaryota</taxon>
        <taxon>Metazoa</taxon>
        <taxon>Chordata</taxon>
        <taxon>Craniata</taxon>
        <taxon>Vertebrata</taxon>
        <taxon>Euteleostomi</taxon>
        <taxon>Mammalia</taxon>
        <taxon>Eutheria</taxon>
        <taxon>Laurasiatheria</taxon>
        <taxon>Carnivora</taxon>
        <taxon>Caniformia</taxon>
        <taxon>Ursidae</taxon>
        <taxon>Ailuropoda</taxon>
    </lineage>
</organism>
<accession>A0A7N5JUU3</accession>
<comment type="function">
    <text evidence="11">Component of the cytochrome c oxidase, the last enzyme in the mitochondrial electron transport chain which drives oxidative phosphorylation. The respiratory chain contains 3 multisubunit complexes succinate dehydrogenase (complex II, CII), ubiquinol-cytochrome c oxidoreductase (cytochrome b-c1 complex, complex III, CIII) and cytochrome c oxidase (complex IV, CIV), that cooperate to transfer electrons derived from NADH and succinate to molecular oxygen, creating an electrochemical gradient over the inner membrane that drives transmembrane transport and the ATP synthase. Cytochrome c oxidase is the component of the respiratory chain that catalyzes the reduction of oxygen to water. Electrons originating from reduced cytochrome c in the intermembrane space (IMS) are transferred via the dinuclear copper A center (CU(A)) of subunit 2 and heme A of subunit 1 to the active site in subunit 1, a binuclear center (BNC) formed by heme A3 and copper B (CU(B)). The BNC reduces molecular oxygen to 2 water molecules using 4 electrons from cytochrome c in the IMS and 4 protons from the mitochondrial matrix.</text>
</comment>
<dbReference type="InParanoid" id="A0A7N5JUU3"/>